<dbReference type="OrthoDB" id="6385266at2"/>
<name>K6YSD9_9ALTE</name>
<dbReference type="EMBL" id="BAEO01000034">
    <property type="protein sequence ID" value="GAC19608.1"/>
    <property type="molecule type" value="Genomic_DNA"/>
</dbReference>
<sequence>MISKKVRELFVSLMEATSNNSTSMVTFDPETEIYSGSFNVAVLDKFIHEGVFEVVDSDTDTINLLMNNRDDFLSGFASGVNEAKLGRDQYYADYNANPFAFSVGYEHFLYMNKKPKRLEGYDCHGF</sequence>
<protein>
    <submittedName>
        <fullName evidence="1">Uncharacterized protein</fullName>
    </submittedName>
</protein>
<keyword evidence="2" id="KW-1185">Reference proteome</keyword>
<gene>
    <name evidence="1" type="ORF">GARC_2642</name>
</gene>
<dbReference type="RefSeq" id="WP_007620638.1">
    <property type="nucleotide sequence ID" value="NZ_BAEO01000034.1"/>
</dbReference>
<organism evidence="1 2">
    <name type="scientific">Paraglaciecola arctica BSs20135</name>
    <dbReference type="NCBI Taxonomy" id="493475"/>
    <lineage>
        <taxon>Bacteria</taxon>
        <taxon>Pseudomonadati</taxon>
        <taxon>Pseudomonadota</taxon>
        <taxon>Gammaproteobacteria</taxon>
        <taxon>Alteromonadales</taxon>
        <taxon>Alteromonadaceae</taxon>
        <taxon>Paraglaciecola</taxon>
    </lineage>
</organism>
<reference evidence="1 2" key="1">
    <citation type="journal article" date="2017" name="Antonie Van Leeuwenhoek">
        <title>Rhizobium rhizosphaerae sp. nov., a novel species isolated from rice rhizosphere.</title>
        <authorList>
            <person name="Zhao J.J."/>
            <person name="Zhang J."/>
            <person name="Zhang R.J."/>
            <person name="Zhang C.W."/>
            <person name="Yin H.Q."/>
            <person name="Zhang X.X."/>
        </authorList>
    </citation>
    <scope>NUCLEOTIDE SEQUENCE [LARGE SCALE GENOMIC DNA]</scope>
    <source>
        <strain evidence="1 2">BSs20135</strain>
    </source>
</reference>
<dbReference type="AlphaFoldDB" id="K6YSD9"/>
<accession>K6YSD9</accession>
<dbReference type="eggNOG" id="ENOG503409Q">
    <property type="taxonomic scope" value="Bacteria"/>
</dbReference>
<dbReference type="STRING" id="493475.GARC_2642"/>
<dbReference type="Proteomes" id="UP000006327">
    <property type="component" value="Unassembled WGS sequence"/>
</dbReference>
<evidence type="ECO:0000313" key="2">
    <source>
        <dbReference type="Proteomes" id="UP000006327"/>
    </source>
</evidence>
<comment type="caution">
    <text evidence="1">The sequence shown here is derived from an EMBL/GenBank/DDBJ whole genome shotgun (WGS) entry which is preliminary data.</text>
</comment>
<proteinExistence type="predicted"/>
<evidence type="ECO:0000313" key="1">
    <source>
        <dbReference type="EMBL" id="GAC19608.1"/>
    </source>
</evidence>